<dbReference type="InterPro" id="IPR001763">
    <property type="entry name" value="Rhodanese-like_dom"/>
</dbReference>
<feature type="domain" description="Rhodanese" evidence="1">
    <location>
        <begin position="124"/>
        <end position="210"/>
    </location>
</feature>
<dbReference type="SUPFAM" id="SSF52821">
    <property type="entry name" value="Rhodanese/Cell cycle control phosphatase"/>
    <property type="match status" value="2"/>
</dbReference>
<dbReference type="Gene3D" id="3.40.250.10">
    <property type="entry name" value="Rhodanese-like domain"/>
    <property type="match status" value="2"/>
</dbReference>
<gene>
    <name evidence="2" type="ORF">C7B45_02345</name>
</gene>
<feature type="domain" description="Rhodanese" evidence="1">
    <location>
        <begin position="18"/>
        <end position="109"/>
    </location>
</feature>
<dbReference type="AlphaFoldDB" id="A0A2T2WN11"/>
<sequence>MLDLTVVVLSYEDVRRQIQRGARILDVRTPQEYVYLHLVGAIPLAAPRFGFRQLSGHLLTAGERVIIVAQSPVSGQVAAQEIDAIGVDVIGIFASLPRTWESKGLAVQLGELVFPEKFLAYVHDHPDIDLVDVREPVEQMRFPFPQVTRSLPFSCWPDGSEALDAARPTIFVAGRDDRAILAARDTMMRGFPRVGYLVGGYDLFHHPRVYDPKEAARNSAHHGVFI</sequence>
<accession>A0A2T2WN11</accession>
<proteinExistence type="predicted"/>
<dbReference type="EMBL" id="PXYV01000004">
    <property type="protein sequence ID" value="PSR23627.1"/>
    <property type="molecule type" value="Genomic_DNA"/>
</dbReference>
<protein>
    <recommendedName>
        <fullName evidence="1">Rhodanese domain-containing protein</fullName>
    </recommendedName>
</protein>
<reference evidence="2 3" key="1">
    <citation type="journal article" date="2014" name="BMC Genomics">
        <title>Comparison of environmental and isolate Sulfobacillus genomes reveals diverse carbon, sulfur, nitrogen, and hydrogen metabolisms.</title>
        <authorList>
            <person name="Justice N.B."/>
            <person name="Norman A."/>
            <person name="Brown C.T."/>
            <person name="Singh A."/>
            <person name="Thomas B.C."/>
            <person name="Banfield J.F."/>
        </authorList>
    </citation>
    <scope>NUCLEOTIDE SEQUENCE [LARGE SCALE GENOMIC DNA]</scope>
    <source>
        <strain evidence="2">AMDSBA3</strain>
    </source>
</reference>
<dbReference type="PROSITE" id="PS50206">
    <property type="entry name" value="RHODANESE_3"/>
    <property type="match status" value="2"/>
</dbReference>
<dbReference type="InterPro" id="IPR036873">
    <property type="entry name" value="Rhodanese-like_dom_sf"/>
</dbReference>
<name>A0A2T2WN11_9FIRM</name>
<dbReference type="Pfam" id="PF00581">
    <property type="entry name" value="Rhodanese"/>
    <property type="match status" value="1"/>
</dbReference>
<dbReference type="Proteomes" id="UP000241848">
    <property type="component" value="Unassembled WGS sequence"/>
</dbReference>
<evidence type="ECO:0000313" key="2">
    <source>
        <dbReference type="EMBL" id="PSR23627.1"/>
    </source>
</evidence>
<evidence type="ECO:0000313" key="3">
    <source>
        <dbReference type="Proteomes" id="UP000241848"/>
    </source>
</evidence>
<evidence type="ECO:0000259" key="1">
    <source>
        <dbReference type="PROSITE" id="PS50206"/>
    </source>
</evidence>
<organism evidence="2 3">
    <name type="scientific">Sulfobacillus acidophilus</name>
    <dbReference type="NCBI Taxonomy" id="53633"/>
    <lineage>
        <taxon>Bacteria</taxon>
        <taxon>Bacillati</taxon>
        <taxon>Bacillota</taxon>
        <taxon>Clostridia</taxon>
        <taxon>Eubacteriales</taxon>
        <taxon>Clostridiales Family XVII. Incertae Sedis</taxon>
        <taxon>Sulfobacillus</taxon>
    </lineage>
</organism>
<comment type="caution">
    <text evidence="2">The sequence shown here is derived from an EMBL/GenBank/DDBJ whole genome shotgun (WGS) entry which is preliminary data.</text>
</comment>